<comment type="caution">
    <text evidence="1">The sequence shown here is derived from an EMBL/GenBank/DDBJ whole genome shotgun (WGS) entry which is preliminary data.</text>
</comment>
<protein>
    <submittedName>
        <fullName evidence="1">Uncharacterized protein</fullName>
    </submittedName>
</protein>
<accession>A0ACC2DY72</accession>
<evidence type="ECO:0000313" key="2">
    <source>
        <dbReference type="Proteomes" id="UP001162992"/>
    </source>
</evidence>
<reference evidence="2" key="1">
    <citation type="journal article" date="2024" name="Proc. Natl. Acad. Sci. U.S.A.">
        <title>Extraordinary preservation of gene collinearity over three hundred million years revealed in homosporous lycophytes.</title>
        <authorList>
            <person name="Li C."/>
            <person name="Wickell D."/>
            <person name="Kuo L.Y."/>
            <person name="Chen X."/>
            <person name="Nie B."/>
            <person name="Liao X."/>
            <person name="Peng D."/>
            <person name="Ji J."/>
            <person name="Jenkins J."/>
            <person name="Williams M."/>
            <person name="Shu S."/>
            <person name="Plott C."/>
            <person name="Barry K."/>
            <person name="Rajasekar S."/>
            <person name="Grimwood J."/>
            <person name="Han X."/>
            <person name="Sun S."/>
            <person name="Hou Z."/>
            <person name="He W."/>
            <person name="Dai G."/>
            <person name="Sun C."/>
            <person name="Schmutz J."/>
            <person name="Leebens-Mack J.H."/>
            <person name="Li F.W."/>
            <person name="Wang L."/>
        </authorList>
    </citation>
    <scope>NUCLEOTIDE SEQUENCE [LARGE SCALE GENOMIC DNA]</scope>
    <source>
        <strain evidence="2">cv. PW_Plant_1</strain>
    </source>
</reference>
<name>A0ACC2DY72_DIPCM</name>
<keyword evidence="2" id="KW-1185">Reference proteome</keyword>
<evidence type="ECO:0000313" key="1">
    <source>
        <dbReference type="EMBL" id="KAJ7559200.1"/>
    </source>
</evidence>
<sequence>MGEHMAMLQLDGCTLRDFVMDEEAFQTVVDLQFSQLDADEDGMLSRAELLSELDRMNIFQEDFGSQLQQNPEAIDAICNLICETFDAHHNRRIDQVEFRELMKLVMLAIADGLGCTPFSMAVEEDSLLVDAMQWHAA</sequence>
<organism evidence="1 2">
    <name type="scientific">Diphasiastrum complanatum</name>
    <name type="common">Issler's clubmoss</name>
    <name type="synonym">Lycopodium complanatum</name>
    <dbReference type="NCBI Taxonomy" id="34168"/>
    <lineage>
        <taxon>Eukaryota</taxon>
        <taxon>Viridiplantae</taxon>
        <taxon>Streptophyta</taxon>
        <taxon>Embryophyta</taxon>
        <taxon>Tracheophyta</taxon>
        <taxon>Lycopodiopsida</taxon>
        <taxon>Lycopodiales</taxon>
        <taxon>Lycopodiaceae</taxon>
        <taxon>Lycopodioideae</taxon>
        <taxon>Diphasiastrum</taxon>
    </lineage>
</organism>
<dbReference type="Proteomes" id="UP001162992">
    <property type="component" value="Chromosome 4"/>
</dbReference>
<dbReference type="EMBL" id="CM055095">
    <property type="protein sequence ID" value="KAJ7559200.1"/>
    <property type="molecule type" value="Genomic_DNA"/>
</dbReference>
<proteinExistence type="predicted"/>
<gene>
    <name evidence="1" type="ORF">O6H91_04G074200</name>
</gene>